<dbReference type="Proteomes" id="UP000735302">
    <property type="component" value="Unassembled WGS sequence"/>
</dbReference>
<protein>
    <recommendedName>
        <fullName evidence="4">Period</fullName>
    </recommendedName>
</protein>
<gene>
    <name evidence="2" type="ORF">PoB_007122800</name>
</gene>
<accession>A0AAV4DKX9</accession>
<feature type="compositionally biased region" description="Basic and acidic residues" evidence="1">
    <location>
        <begin position="95"/>
        <end position="105"/>
    </location>
</feature>
<feature type="region of interest" description="Disordered" evidence="1">
    <location>
        <begin position="95"/>
        <end position="135"/>
    </location>
</feature>
<organism evidence="2 3">
    <name type="scientific">Plakobranchus ocellatus</name>
    <dbReference type="NCBI Taxonomy" id="259542"/>
    <lineage>
        <taxon>Eukaryota</taxon>
        <taxon>Metazoa</taxon>
        <taxon>Spiralia</taxon>
        <taxon>Lophotrochozoa</taxon>
        <taxon>Mollusca</taxon>
        <taxon>Gastropoda</taxon>
        <taxon>Heterobranchia</taxon>
        <taxon>Euthyneura</taxon>
        <taxon>Panpulmonata</taxon>
        <taxon>Sacoglossa</taxon>
        <taxon>Placobranchoidea</taxon>
        <taxon>Plakobranchidae</taxon>
        <taxon>Plakobranchus</taxon>
    </lineage>
</organism>
<evidence type="ECO:0000313" key="2">
    <source>
        <dbReference type="EMBL" id="GFO44723.1"/>
    </source>
</evidence>
<dbReference type="EMBL" id="BLXT01007982">
    <property type="protein sequence ID" value="GFO44723.1"/>
    <property type="molecule type" value="Genomic_DNA"/>
</dbReference>
<sequence length="165" mass="18294">MQSSIASFTHLTNTLNLVNAQGVLGVLSPAASVRFLEMIHPEDLDGVLHFTFKDAPSGEEDVPRPLATDIVGISAEEKPNIFDALVMSMKHRASRPDSLLDHDGAGQKGNRHRKHRRSHNHNKKSATKVKDYQETNTKPYGDVEVVEMLLAIKKPEQPVQHVFIG</sequence>
<evidence type="ECO:0008006" key="4">
    <source>
        <dbReference type="Google" id="ProtNLM"/>
    </source>
</evidence>
<comment type="caution">
    <text evidence="2">The sequence shown here is derived from an EMBL/GenBank/DDBJ whole genome shotgun (WGS) entry which is preliminary data.</text>
</comment>
<evidence type="ECO:0000256" key="1">
    <source>
        <dbReference type="SAM" id="MobiDB-lite"/>
    </source>
</evidence>
<evidence type="ECO:0000313" key="3">
    <source>
        <dbReference type="Proteomes" id="UP000735302"/>
    </source>
</evidence>
<keyword evidence="3" id="KW-1185">Reference proteome</keyword>
<reference evidence="2 3" key="1">
    <citation type="journal article" date="2021" name="Elife">
        <title>Chloroplast acquisition without the gene transfer in kleptoplastic sea slugs, Plakobranchus ocellatus.</title>
        <authorList>
            <person name="Maeda T."/>
            <person name="Takahashi S."/>
            <person name="Yoshida T."/>
            <person name="Shimamura S."/>
            <person name="Takaki Y."/>
            <person name="Nagai Y."/>
            <person name="Toyoda A."/>
            <person name="Suzuki Y."/>
            <person name="Arimoto A."/>
            <person name="Ishii H."/>
            <person name="Satoh N."/>
            <person name="Nishiyama T."/>
            <person name="Hasebe M."/>
            <person name="Maruyama T."/>
            <person name="Minagawa J."/>
            <person name="Obokata J."/>
            <person name="Shigenobu S."/>
        </authorList>
    </citation>
    <scope>NUCLEOTIDE SEQUENCE [LARGE SCALE GENOMIC DNA]</scope>
</reference>
<name>A0AAV4DKX9_9GAST</name>
<dbReference type="AlphaFoldDB" id="A0AAV4DKX9"/>
<proteinExistence type="predicted"/>
<feature type="compositionally biased region" description="Basic residues" evidence="1">
    <location>
        <begin position="109"/>
        <end position="127"/>
    </location>
</feature>